<gene>
    <name evidence="1" type="ORF">KGQ91_16415</name>
</gene>
<dbReference type="RefSeq" id="WP_224416878.1">
    <property type="nucleotide sequence ID" value="NZ_JAGXFC010000003.1"/>
</dbReference>
<evidence type="ECO:0000313" key="1">
    <source>
        <dbReference type="EMBL" id="MBZ9569253.1"/>
    </source>
</evidence>
<sequence length="51" mass="5680">MQIHSNAIGAMTRAQFARLLEILEPFRNEPLTPAVMALAVRLVRQEVPHAA</sequence>
<organism evidence="1 2">
    <name type="scientific">Modicisalibacter tunisiensis</name>
    <dbReference type="NCBI Taxonomy" id="390637"/>
    <lineage>
        <taxon>Bacteria</taxon>
        <taxon>Pseudomonadati</taxon>
        <taxon>Pseudomonadota</taxon>
        <taxon>Gammaproteobacteria</taxon>
        <taxon>Oceanospirillales</taxon>
        <taxon>Halomonadaceae</taxon>
        <taxon>Modicisalibacter</taxon>
    </lineage>
</organism>
<evidence type="ECO:0000313" key="2">
    <source>
        <dbReference type="Proteomes" id="UP001319883"/>
    </source>
</evidence>
<dbReference type="Proteomes" id="UP001319883">
    <property type="component" value="Unassembled WGS sequence"/>
</dbReference>
<dbReference type="EMBL" id="JAGXFD010000003">
    <property type="protein sequence ID" value="MBZ9569253.1"/>
    <property type="molecule type" value="Genomic_DNA"/>
</dbReference>
<reference evidence="1 2" key="1">
    <citation type="submission" date="2021-05" db="EMBL/GenBank/DDBJ databases">
        <title>Petroleum and Energy Research Collection (APPE): ex situ preservation of microbial diversity associated with the oil industry and exploitation of its biotechnological potential.</title>
        <authorList>
            <person name="Paixao C.T.M."/>
            <person name="Gomes M.B."/>
            <person name="Oliveira V.M."/>
        </authorList>
    </citation>
    <scope>NUCLEOTIDE SEQUENCE [LARGE SCALE GENOMIC DNA]</scope>
    <source>
        <strain evidence="1 2">LIT2</strain>
    </source>
</reference>
<comment type="caution">
    <text evidence="1">The sequence shown here is derived from an EMBL/GenBank/DDBJ whole genome shotgun (WGS) entry which is preliminary data.</text>
</comment>
<proteinExistence type="predicted"/>
<accession>A0ABS7X2X0</accession>
<protein>
    <submittedName>
        <fullName evidence="1">Uncharacterized protein</fullName>
    </submittedName>
</protein>
<keyword evidence="2" id="KW-1185">Reference proteome</keyword>
<name>A0ABS7X2X0_9GAMM</name>